<reference evidence="4 5" key="1">
    <citation type="journal article" date="2021" name="Hortic Res">
        <title>Chromosome-scale assembly of the Dendrobium chrysotoxum genome enhances the understanding of orchid evolution.</title>
        <authorList>
            <person name="Zhang Y."/>
            <person name="Zhang G.Q."/>
            <person name="Zhang D."/>
            <person name="Liu X.D."/>
            <person name="Xu X.Y."/>
            <person name="Sun W.H."/>
            <person name="Yu X."/>
            <person name="Zhu X."/>
            <person name="Wang Z.W."/>
            <person name="Zhao X."/>
            <person name="Zhong W.Y."/>
            <person name="Chen H."/>
            <person name="Yin W.L."/>
            <person name="Huang T."/>
            <person name="Niu S.C."/>
            <person name="Liu Z.J."/>
        </authorList>
    </citation>
    <scope>NUCLEOTIDE SEQUENCE [LARGE SCALE GENOMIC DNA]</scope>
    <source>
        <strain evidence="4">Lindl</strain>
    </source>
</reference>
<dbReference type="EMBL" id="JAGFBR010000003">
    <property type="protein sequence ID" value="KAH0468629.1"/>
    <property type="molecule type" value="Genomic_DNA"/>
</dbReference>
<evidence type="ECO:0000256" key="1">
    <source>
        <dbReference type="ARBA" id="ARBA00004127"/>
    </source>
</evidence>
<feature type="transmembrane region" description="Helical" evidence="3">
    <location>
        <begin position="150"/>
        <end position="169"/>
    </location>
</feature>
<gene>
    <name evidence="4" type="ORF">IEQ34_001861</name>
</gene>
<evidence type="ECO:0000313" key="5">
    <source>
        <dbReference type="Proteomes" id="UP000775213"/>
    </source>
</evidence>
<dbReference type="Proteomes" id="UP000775213">
    <property type="component" value="Unassembled WGS sequence"/>
</dbReference>
<accession>A0AAV7H4D6</accession>
<protein>
    <submittedName>
        <fullName evidence="4">Uncharacterized protein</fullName>
    </submittedName>
</protein>
<sequence>MSFSLRSNHGGNDGVAAVRNRRWVGPRVGVFSQTLSALIEGLKAEGFRRKAKESKKRLALSLCAQITPETMMLPSISWFEEHLFHHTSLGSLMAYSSIYFIMRNPSCSTIAYGNHFFSWHIFAWTPQVAEGISGNFMIFSDAIVNKTSNLLFFGAYLHLLGFIDVPIIGSGSPLSDNLMDLYEKSCDTFALQYDDFVAHKKTMLFHLLLIVSRFIAHKDLKTPFLMHGCKVADDYGIMLVIAVGINIEWGLLIANISFFTGHTKNFDGSVQFVKGHTSVKDAVDGAVKILTVAVTIMVVAVPKGLPLAVTLIISNATLRLEVLHRLRSFERVPKRTFLDFFSSLIGSQASRLGDRQPHPKALSGQEIYLTRAVQALQSKLQVQVKAPMQVSSAHALLRRKKATVQDVLDAAAAIQGISEEESYCPSLSGRCRCCPSRSGSLQTTIWELPKVPLTTTSSPKLEEEEEAFHLFLETVEKNYRSFFVPKMRRGGKDLCKLGKVDGRLALESSANPSSPVDISWFAFRIVISTLSASTEVYFRDISWFAFRIVISTLSASTEVYFRDISWFAFRIVISTLSASTEVYFRDISWFAFRIVISTLSASTEVYFRDISWFAFRIVISTLSASTEVYFRDISWFAFRIVISTLSASTEVYFRDISWFAFRIVISTLSASTEVYFRDISWFAFRIVISTLSASTEVYFRGQSVEADKIGAAHLDLSVEGLKFTTSLYIYIIVISTFSASTEVYFREVANKKLNFLVSDEQGQQRNTYYNTSAKQDQCMADPDLDFGISYDEQGFIHILHSTFFNVDSEIDHTIKGYVEHILDTLTEAIEEQLGNVQWHIVSGSQQGFPSIILLSKSEPNLPQAPPSLPATLPLPSPT</sequence>
<dbReference type="GO" id="GO:0012505">
    <property type="term" value="C:endomembrane system"/>
    <property type="evidence" value="ECO:0007669"/>
    <property type="project" value="UniProtKB-SubCell"/>
</dbReference>
<dbReference type="SUPFAM" id="SSF81665">
    <property type="entry name" value="Calcium ATPase, transmembrane domain M"/>
    <property type="match status" value="1"/>
</dbReference>
<dbReference type="GO" id="GO:0005886">
    <property type="term" value="C:plasma membrane"/>
    <property type="evidence" value="ECO:0007669"/>
    <property type="project" value="TreeGrafter"/>
</dbReference>
<dbReference type="AlphaFoldDB" id="A0AAV7H4D6"/>
<keyword evidence="2" id="KW-0460">Magnesium</keyword>
<dbReference type="PANTHER" id="PTHR24093:SF369">
    <property type="entry name" value="CALCIUM-TRANSPORTING ATPASE"/>
    <property type="match status" value="1"/>
</dbReference>
<proteinExistence type="predicted"/>
<dbReference type="GO" id="GO:0005388">
    <property type="term" value="F:P-type calcium transporter activity"/>
    <property type="evidence" value="ECO:0007669"/>
    <property type="project" value="TreeGrafter"/>
</dbReference>
<keyword evidence="3" id="KW-0472">Membrane</keyword>
<dbReference type="InterPro" id="IPR023298">
    <property type="entry name" value="ATPase_P-typ_TM_dom_sf"/>
</dbReference>
<feature type="transmembrane region" description="Helical" evidence="3">
    <location>
        <begin position="237"/>
        <end position="259"/>
    </location>
</feature>
<name>A0AAV7H4D6_DENCH</name>
<keyword evidence="3" id="KW-1133">Transmembrane helix</keyword>
<dbReference type="PANTHER" id="PTHR24093">
    <property type="entry name" value="CATION TRANSPORTING ATPASE"/>
    <property type="match status" value="1"/>
</dbReference>
<comment type="subcellular location">
    <subcellularLocation>
        <location evidence="1">Endomembrane system</location>
        <topology evidence="1">Multi-pass membrane protein</topology>
    </subcellularLocation>
</comment>
<evidence type="ECO:0000256" key="3">
    <source>
        <dbReference type="SAM" id="Phobius"/>
    </source>
</evidence>
<evidence type="ECO:0000256" key="2">
    <source>
        <dbReference type="ARBA" id="ARBA00022842"/>
    </source>
</evidence>
<organism evidence="4 5">
    <name type="scientific">Dendrobium chrysotoxum</name>
    <name type="common">Orchid</name>
    <dbReference type="NCBI Taxonomy" id="161865"/>
    <lineage>
        <taxon>Eukaryota</taxon>
        <taxon>Viridiplantae</taxon>
        <taxon>Streptophyta</taxon>
        <taxon>Embryophyta</taxon>
        <taxon>Tracheophyta</taxon>
        <taxon>Spermatophyta</taxon>
        <taxon>Magnoliopsida</taxon>
        <taxon>Liliopsida</taxon>
        <taxon>Asparagales</taxon>
        <taxon>Orchidaceae</taxon>
        <taxon>Epidendroideae</taxon>
        <taxon>Malaxideae</taxon>
        <taxon>Dendrobiinae</taxon>
        <taxon>Dendrobium</taxon>
    </lineage>
</organism>
<keyword evidence="3" id="KW-0812">Transmembrane</keyword>
<evidence type="ECO:0000313" key="4">
    <source>
        <dbReference type="EMBL" id="KAH0468629.1"/>
    </source>
</evidence>
<comment type="caution">
    <text evidence="4">The sequence shown here is derived from an EMBL/GenBank/DDBJ whole genome shotgun (WGS) entry which is preliminary data.</text>
</comment>
<dbReference type="Gene3D" id="1.20.1110.10">
    <property type="entry name" value="Calcium-transporting ATPase, transmembrane domain"/>
    <property type="match status" value="1"/>
</dbReference>
<keyword evidence="5" id="KW-1185">Reference proteome</keyword>